<dbReference type="OrthoDB" id="63034at2"/>
<organism evidence="3 4">
    <name type="scientific">Kribbella capetownensis</name>
    <dbReference type="NCBI Taxonomy" id="1572659"/>
    <lineage>
        <taxon>Bacteria</taxon>
        <taxon>Bacillati</taxon>
        <taxon>Actinomycetota</taxon>
        <taxon>Actinomycetes</taxon>
        <taxon>Propionibacteriales</taxon>
        <taxon>Kribbellaceae</taxon>
        <taxon>Kribbella</taxon>
    </lineage>
</organism>
<proteinExistence type="predicted"/>
<keyword evidence="4" id="KW-1185">Reference proteome</keyword>
<evidence type="ECO:0000259" key="2">
    <source>
        <dbReference type="Pfam" id="PF12146"/>
    </source>
</evidence>
<evidence type="ECO:0000313" key="3">
    <source>
        <dbReference type="EMBL" id="TCC44207.1"/>
    </source>
</evidence>
<dbReference type="AlphaFoldDB" id="A0A4R0JDS8"/>
<feature type="domain" description="Serine aminopeptidase S33" evidence="2">
    <location>
        <begin position="108"/>
        <end position="336"/>
    </location>
</feature>
<dbReference type="Gene3D" id="1.10.10.800">
    <property type="match status" value="1"/>
</dbReference>
<gene>
    <name evidence="3" type="ORF">E0H75_35680</name>
</gene>
<dbReference type="PANTHER" id="PTHR47751:SF2">
    <property type="entry name" value="DLTD N-TERMINAL DOMAIN PROTEIN (AFU_ORTHOLOGUE AFUA_8G00380)-RELATED"/>
    <property type="match status" value="1"/>
</dbReference>
<dbReference type="InterPro" id="IPR022742">
    <property type="entry name" value="Hydrolase_4"/>
</dbReference>
<keyword evidence="3" id="KW-0378">Hydrolase</keyword>
<feature type="region of interest" description="Disordered" evidence="1">
    <location>
        <begin position="1"/>
        <end position="46"/>
    </location>
</feature>
<evidence type="ECO:0000313" key="4">
    <source>
        <dbReference type="Proteomes" id="UP000293342"/>
    </source>
</evidence>
<comment type="caution">
    <text evidence="3">The sequence shown here is derived from an EMBL/GenBank/DDBJ whole genome shotgun (WGS) entry which is preliminary data.</text>
</comment>
<feature type="compositionally biased region" description="Basic and acidic residues" evidence="1">
    <location>
        <begin position="14"/>
        <end position="39"/>
    </location>
</feature>
<protein>
    <submittedName>
        <fullName evidence="3">Alpha/beta hydrolase</fullName>
    </submittedName>
</protein>
<evidence type="ECO:0000256" key="1">
    <source>
        <dbReference type="SAM" id="MobiDB-lite"/>
    </source>
</evidence>
<dbReference type="SUPFAM" id="SSF53474">
    <property type="entry name" value="alpha/beta-Hydrolases"/>
    <property type="match status" value="1"/>
</dbReference>
<name>A0A4R0JDS8_9ACTN</name>
<dbReference type="Pfam" id="PF12146">
    <property type="entry name" value="Hydrolase_4"/>
    <property type="match status" value="1"/>
</dbReference>
<dbReference type="EMBL" id="SJKD01000010">
    <property type="protein sequence ID" value="TCC44207.1"/>
    <property type="molecule type" value="Genomic_DNA"/>
</dbReference>
<dbReference type="GO" id="GO:0016787">
    <property type="term" value="F:hydrolase activity"/>
    <property type="evidence" value="ECO:0007669"/>
    <property type="project" value="UniProtKB-KW"/>
</dbReference>
<dbReference type="InterPro" id="IPR051411">
    <property type="entry name" value="Polyketide_trans_af380"/>
</dbReference>
<dbReference type="Proteomes" id="UP000293342">
    <property type="component" value="Unassembled WGS sequence"/>
</dbReference>
<dbReference type="Gene3D" id="3.40.50.1820">
    <property type="entry name" value="alpha/beta hydrolase"/>
    <property type="match status" value="1"/>
</dbReference>
<reference evidence="3 4" key="1">
    <citation type="submission" date="2019-02" db="EMBL/GenBank/DDBJ databases">
        <title>Kribbella capetownensis sp. nov. and Kribbella speibonae sp. nov., isolated from soil.</title>
        <authorList>
            <person name="Curtis S.M."/>
            <person name="Norton I."/>
            <person name="Everest G.J."/>
            <person name="Meyers P.R."/>
        </authorList>
    </citation>
    <scope>NUCLEOTIDE SEQUENCE [LARGE SCALE GENOMIC DNA]</scope>
    <source>
        <strain evidence="3 4">YM53</strain>
    </source>
</reference>
<accession>A0A4R0JDS8</accession>
<dbReference type="InterPro" id="IPR029058">
    <property type="entry name" value="AB_hydrolase_fold"/>
</dbReference>
<dbReference type="RefSeq" id="WP_131518127.1">
    <property type="nucleotide sequence ID" value="NZ_SJKD01000010.1"/>
</dbReference>
<sequence length="362" mass="39848">MRQTIVPPSLTDSWEDRMTTHDLPARVDDANADVSDRYDPSVPPPSAGVYDLGDVTRLEVSFPSDGHRLAGHLYLPPTPQRERDGRPPGVVLDGPATSVKEITVPVYAIRLARAGYMVLTFDRRGFGESQGTVRQQMNPPDNVRDIRNATTYLLSRDDVDPERVAGVGVCYGGGFMLQAGALDRRYRAIACIGAAYGSREQMRDDMGHDGWIELMRTLAAQRQVDFEAGRPLAYQAGAPSSSPPGSALLLADEPYDFYTNRQQQIAPSWVNLLTQESMQNMAEYDAIAYAPLVTPTPLLVVHGTVDPVISPRYAQQVHASAGEPKTIVWIETSNHIQIYDIEPYVGQATTALIDWLAKHMLA</sequence>
<dbReference type="PANTHER" id="PTHR47751">
    <property type="entry name" value="SUPERFAMILY HYDROLASE, PUTATIVE (AFU_ORTHOLOGUE AFUA_2G16580)-RELATED"/>
    <property type="match status" value="1"/>
</dbReference>